<protein>
    <submittedName>
        <fullName evidence="2">Transcriptional regulator with XRE-family HTH domain</fullName>
    </submittedName>
</protein>
<name>A0ABU1Z789_9BURK</name>
<dbReference type="SMART" id="SM00530">
    <property type="entry name" value="HTH_XRE"/>
    <property type="match status" value="1"/>
</dbReference>
<organism evidence="2 3">
    <name type="scientific">Pelomonas aquatica</name>
    <dbReference type="NCBI Taxonomy" id="431058"/>
    <lineage>
        <taxon>Bacteria</taxon>
        <taxon>Pseudomonadati</taxon>
        <taxon>Pseudomonadota</taxon>
        <taxon>Betaproteobacteria</taxon>
        <taxon>Burkholderiales</taxon>
        <taxon>Sphaerotilaceae</taxon>
        <taxon>Roseateles</taxon>
    </lineage>
</organism>
<evidence type="ECO:0000313" key="2">
    <source>
        <dbReference type="EMBL" id="MDR7295845.1"/>
    </source>
</evidence>
<sequence length="116" mass="12908">MTTPPEKPATKRQASIDGLPVFARRFVQARERAGMTPEQVAVAAEIEDAASVRMSQYQRGVHTPRFSIAQNLAKALDVPVEYFYSPDDQTAELLLLWHALSEAERGQLLKSLEALL</sequence>
<dbReference type="PROSITE" id="PS50943">
    <property type="entry name" value="HTH_CROC1"/>
    <property type="match status" value="1"/>
</dbReference>
<accession>A0ABU1Z789</accession>
<dbReference type="CDD" id="cd00093">
    <property type="entry name" value="HTH_XRE"/>
    <property type="match status" value="1"/>
</dbReference>
<dbReference type="Proteomes" id="UP001180536">
    <property type="component" value="Unassembled WGS sequence"/>
</dbReference>
<evidence type="ECO:0000313" key="3">
    <source>
        <dbReference type="Proteomes" id="UP001180536"/>
    </source>
</evidence>
<feature type="domain" description="HTH cro/C1-type" evidence="1">
    <location>
        <begin position="28"/>
        <end position="83"/>
    </location>
</feature>
<reference evidence="2 3" key="1">
    <citation type="submission" date="2023-07" db="EMBL/GenBank/DDBJ databases">
        <title>Sorghum-associated microbial communities from plants grown in Nebraska, USA.</title>
        <authorList>
            <person name="Schachtman D."/>
        </authorList>
    </citation>
    <scope>NUCLEOTIDE SEQUENCE [LARGE SCALE GENOMIC DNA]</scope>
    <source>
        <strain evidence="2 3">BE310</strain>
    </source>
</reference>
<proteinExistence type="predicted"/>
<dbReference type="Gene3D" id="1.10.260.40">
    <property type="entry name" value="lambda repressor-like DNA-binding domains"/>
    <property type="match status" value="1"/>
</dbReference>
<dbReference type="SUPFAM" id="SSF47413">
    <property type="entry name" value="lambda repressor-like DNA-binding domains"/>
    <property type="match status" value="1"/>
</dbReference>
<evidence type="ECO:0000259" key="1">
    <source>
        <dbReference type="PROSITE" id="PS50943"/>
    </source>
</evidence>
<dbReference type="InterPro" id="IPR010982">
    <property type="entry name" value="Lambda_DNA-bd_dom_sf"/>
</dbReference>
<dbReference type="EMBL" id="JAVDXQ010000002">
    <property type="protein sequence ID" value="MDR7295845.1"/>
    <property type="molecule type" value="Genomic_DNA"/>
</dbReference>
<keyword evidence="3" id="KW-1185">Reference proteome</keyword>
<gene>
    <name evidence="2" type="ORF">J2X16_001184</name>
</gene>
<dbReference type="RefSeq" id="WP_310342723.1">
    <property type="nucleotide sequence ID" value="NZ_JAVDXQ010000002.1"/>
</dbReference>
<dbReference type="InterPro" id="IPR001387">
    <property type="entry name" value="Cro/C1-type_HTH"/>
</dbReference>
<comment type="caution">
    <text evidence="2">The sequence shown here is derived from an EMBL/GenBank/DDBJ whole genome shotgun (WGS) entry which is preliminary data.</text>
</comment>